<sequence length="73" mass="8132">MLAQEVRGIQNHLITPPSSLLCPNLPLALSACRRGSCEVTRLNQPEEMPSKLSMGHCMFTKQQHVLSKMQDAQ</sequence>
<evidence type="ECO:0000313" key="1">
    <source>
        <dbReference type="EMBL" id="TNN65158.1"/>
    </source>
</evidence>
<proteinExistence type="predicted"/>
<name>A0A4Z2HH19_9TELE</name>
<accession>A0A4Z2HH19</accession>
<organism evidence="1 2">
    <name type="scientific">Liparis tanakae</name>
    <name type="common">Tanaka's snailfish</name>
    <dbReference type="NCBI Taxonomy" id="230148"/>
    <lineage>
        <taxon>Eukaryota</taxon>
        <taxon>Metazoa</taxon>
        <taxon>Chordata</taxon>
        <taxon>Craniata</taxon>
        <taxon>Vertebrata</taxon>
        <taxon>Euteleostomi</taxon>
        <taxon>Actinopterygii</taxon>
        <taxon>Neopterygii</taxon>
        <taxon>Teleostei</taxon>
        <taxon>Neoteleostei</taxon>
        <taxon>Acanthomorphata</taxon>
        <taxon>Eupercaria</taxon>
        <taxon>Perciformes</taxon>
        <taxon>Cottioidei</taxon>
        <taxon>Cottales</taxon>
        <taxon>Liparidae</taxon>
        <taxon>Liparis</taxon>
    </lineage>
</organism>
<dbReference type="EMBL" id="SRLO01000240">
    <property type="protein sequence ID" value="TNN65158.1"/>
    <property type="molecule type" value="Genomic_DNA"/>
</dbReference>
<evidence type="ECO:0000313" key="2">
    <source>
        <dbReference type="Proteomes" id="UP000314294"/>
    </source>
</evidence>
<dbReference type="AlphaFoldDB" id="A0A4Z2HH19"/>
<protein>
    <submittedName>
        <fullName evidence="1">Uncharacterized protein</fullName>
    </submittedName>
</protein>
<gene>
    <name evidence="1" type="ORF">EYF80_024667</name>
</gene>
<dbReference type="PROSITE" id="PS51257">
    <property type="entry name" value="PROKAR_LIPOPROTEIN"/>
    <property type="match status" value="1"/>
</dbReference>
<comment type="caution">
    <text evidence="1">The sequence shown here is derived from an EMBL/GenBank/DDBJ whole genome shotgun (WGS) entry which is preliminary data.</text>
</comment>
<dbReference type="Proteomes" id="UP000314294">
    <property type="component" value="Unassembled WGS sequence"/>
</dbReference>
<reference evidence="1 2" key="1">
    <citation type="submission" date="2019-03" db="EMBL/GenBank/DDBJ databases">
        <title>First draft genome of Liparis tanakae, snailfish: a comprehensive survey of snailfish specific genes.</title>
        <authorList>
            <person name="Kim W."/>
            <person name="Song I."/>
            <person name="Jeong J.-H."/>
            <person name="Kim D."/>
            <person name="Kim S."/>
            <person name="Ryu S."/>
            <person name="Song J.Y."/>
            <person name="Lee S.K."/>
        </authorList>
    </citation>
    <scope>NUCLEOTIDE SEQUENCE [LARGE SCALE GENOMIC DNA]</scope>
    <source>
        <tissue evidence="1">Muscle</tissue>
    </source>
</reference>
<keyword evidence="2" id="KW-1185">Reference proteome</keyword>